<evidence type="ECO:0000313" key="2">
    <source>
        <dbReference type="Proteomes" id="UP001524473"/>
    </source>
</evidence>
<keyword evidence="2" id="KW-1185">Reference proteome</keyword>
<protein>
    <recommendedName>
        <fullName evidence="3">Arc-like DNA binding domain-containing protein</fullName>
    </recommendedName>
</protein>
<accession>A0ABT1S3B2</accession>
<dbReference type="SUPFAM" id="SSF47598">
    <property type="entry name" value="Ribbon-helix-helix"/>
    <property type="match status" value="1"/>
</dbReference>
<dbReference type="GeneID" id="90534091"/>
<evidence type="ECO:0000313" key="1">
    <source>
        <dbReference type="EMBL" id="MCQ4841431.1"/>
    </source>
</evidence>
<dbReference type="InterPro" id="IPR010985">
    <property type="entry name" value="Ribbon_hlx_hlx"/>
</dbReference>
<gene>
    <name evidence="1" type="ORF">NE695_16090</name>
</gene>
<name>A0ABT1S3B2_9FIRM</name>
<dbReference type="EMBL" id="JANFZH010000049">
    <property type="protein sequence ID" value="MCQ4841431.1"/>
    <property type="molecule type" value="Genomic_DNA"/>
</dbReference>
<dbReference type="Proteomes" id="UP001524473">
    <property type="component" value="Unassembled WGS sequence"/>
</dbReference>
<organism evidence="1 2">
    <name type="scientific">Neglectibacter timonensis</name>
    <dbReference type="NCBI Taxonomy" id="1776382"/>
    <lineage>
        <taxon>Bacteria</taxon>
        <taxon>Bacillati</taxon>
        <taxon>Bacillota</taxon>
        <taxon>Clostridia</taxon>
        <taxon>Eubacteriales</taxon>
        <taxon>Oscillospiraceae</taxon>
        <taxon>Neglectibacter</taxon>
    </lineage>
</organism>
<reference evidence="1 2" key="1">
    <citation type="submission" date="2022-06" db="EMBL/GenBank/DDBJ databases">
        <title>Isolation of gut microbiota from human fecal samples.</title>
        <authorList>
            <person name="Pamer E.G."/>
            <person name="Barat B."/>
            <person name="Waligurski E."/>
            <person name="Medina S."/>
            <person name="Paddock L."/>
            <person name="Mostad J."/>
        </authorList>
    </citation>
    <scope>NUCLEOTIDE SEQUENCE [LARGE SCALE GENOMIC DNA]</scope>
    <source>
        <strain evidence="1 2">DFI.9.73</strain>
    </source>
</reference>
<comment type="caution">
    <text evidence="1">The sequence shown here is derived from an EMBL/GenBank/DDBJ whole genome shotgun (WGS) entry which is preliminary data.</text>
</comment>
<proteinExistence type="predicted"/>
<dbReference type="RefSeq" id="WP_187127677.1">
    <property type="nucleotide sequence ID" value="NZ_CABKVV010000012.1"/>
</dbReference>
<sequence>MKEKGKHIGLWIDQETHYKFRYVAKSEGRSGNGEILYLIRREIENFEKEHGKIEIIEE</sequence>
<evidence type="ECO:0008006" key="3">
    <source>
        <dbReference type="Google" id="ProtNLM"/>
    </source>
</evidence>